<organism evidence="3 4">
    <name type="scientific">Streptomyces gelaticus</name>
    <dbReference type="NCBI Taxonomy" id="285446"/>
    <lineage>
        <taxon>Bacteria</taxon>
        <taxon>Bacillati</taxon>
        <taxon>Actinomycetota</taxon>
        <taxon>Actinomycetes</taxon>
        <taxon>Kitasatosporales</taxon>
        <taxon>Streptomycetaceae</taxon>
        <taxon>Streptomyces</taxon>
    </lineage>
</organism>
<feature type="region of interest" description="Disordered" evidence="1">
    <location>
        <begin position="1"/>
        <end position="22"/>
    </location>
</feature>
<dbReference type="InterPro" id="IPR000182">
    <property type="entry name" value="GNAT_dom"/>
</dbReference>
<accession>A0ABQ2VR65</accession>
<keyword evidence="4" id="KW-1185">Reference proteome</keyword>
<gene>
    <name evidence="3" type="ORF">GCM10015535_04100</name>
</gene>
<dbReference type="PROSITE" id="PS51186">
    <property type="entry name" value="GNAT"/>
    <property type="match status" value="1"/>
</dbReference>
<dbReference type="Proteomes" id="UP000660675">
    <property type="component" value="Unassembled WGS sequence"/>
</dbReference>
<comment type="caution">
    <text evidence="3">The sequence shown here is derived from an EMBL/GenBank/DDBJ whole genome shotgun (WGS) entry which is preliminary data.</text>
</comment>
<reference evidence="4" key="1">
    <citation type="journal article" date="2019" name="Int. J. Syst. Evol. Microbiol.">
        <title>The Global Catalogue of Microorganisms (GCM) 10K type strain sequencing project: providing services to taxonomists for standard genome sequencing and annotation.</title>
        <authorList>
            <consortium name="The Broad Institute Genomics Platform"/>
            <consortium name="The Broad Institute Genome Sequencing Center for Infectious Disease"/>
            <person name="Wu L."/>
            <person name="Ma J."/>
        </authorList>
    </citation>
    <scope>NUCLEOTIDE SEQUENCE [LARGE SCALE GENOMIC DNA]</scope>
    <source>
        <strain evidence="4">JCM 4376</strain>
    </source>
</reference>
<proteinExistence type="predicted"/>
<dbReference type="SUPFAM" id="SSF55729">
    <property type="entry name" value="Acyl-CoA N-acyltransferases (Nat)"/>
    <property type="match status" value="1"/>
</dbReference>
<evidence type="ECO:0000259" key="2">
    <source>
        <dbReference type="PROSITE" id="PS51186"/>
    </source>
</evidence>
<dbReference type="Pfam" id="PF13302">
    <property type="entry name" value="Acetyltransf_3"/>
    <property type="match status" value="1"/>
</dbReference>
<evidence type="ECO:0000313" key="4">
    <source>
        <dbReference type="Proteomes" id="UP000660675"/>
    </source>
</evidence>
<name>A0ABQ2VR65_9ACTN</name>
<evidence type="ECO:0000256" key="1">
    <source>
        <dbReference type="SAM" id="MobiDB-lite"/>
    </source>
</evidence>
<dbReference type="InterPro" id="IPR016181">
    <property type="entry name" value="Acyl_CoA_acyltransferase"/>
</dbReference>
<dbReference type="Gene3D" id="3.40.630.30">
    <property type="match status" value="1"/>
</dbReference>
<sequence>MSRGAPTGRSAGSFADPAGPFNPDAGHPPLVIVHSLMTDLETPRLLLRPMDASDALRVVAGTPGDDSYWAPGYPSPGEMAAAERFLDTCARSGDPSPFGSYEIRRREDGQVIGGLGFHGAPDENGHVTIGYGLVPSAQGMGYASEALRALLRFARDQGVSSVHGDTDLDNVASQRVMEAAGMRLVKEDEKLKHYRIDWDPQAEE</sequence>
<dbReference type="InterPro" id="IPR051531">
    <property type="entry name" value="N-acetyltransferase"/>
</dbReference>
<evidence type="ECO:0000313" key="3">
    <source>
        <dbReference type="EMBL" id="GGV74796.1"/>
    </source>
</evidence>
<feature type="domain" description="N-acetyltransferase" evidence="2">
    <location>
        <begin position="45"/>
        <end position="203"/>
    </location>
</feature>
<dbReference type="PANTHER" id="PTHR43792:SF13">
    <property type="entry name" value="ACETYLTRANSFERASE"/>
    <property type="match status" value="1"/>
</dbReference>
<protein>
    <recommendedName>
        <fullName evidence="2">N-acetyltransferase domain-containing protein</fullName>
    </recommendedName>
</protein>
<dbReference type="EMBL" id="BMTF01000001">
    <property type="protein sequence ID" value="GGV74796.1"/>
    <property type="molecule type" value="Genomic_DNA"/>
</dbReference>
<dbReference type="PANTHER" id="PTHR43792">
    <property type="entry name" value="GNAT FAMILY, PUTATIVE (AFU_ORTHOLOGUE AFUA_3G00765)-RELATED-RELATED"/>
    <property type="match status" value="1"/>
</dbReference>
<dbReference type="CDD" id="cd04301">
    <property type="entry name" value="NAT_SF"/>
    <property type="match status" value="1"/>
</dbReference>